<dbReference type="AlphaFoldDB" id="F5XW32"/>
<dbReference type="OrthoDB" id="9794514at2"/>
<dbReference type="HOGENOM" id="CLU_3083950_0_0_4"/>
<gene>
    <name evidence="2" type="ordered locus">Rta_30260</name>
</gene>
<dbReference type="EMBL" id="CP000245">
    <property type="protein sequence ID" value="AEG94135.1"/>
    <property type="molecule type" value="Genomic_DNA"/>
</dbReference>
<evidence type="ECO:0000313" key="2">
    <source>
        <dbReference type="EMBL" id="AEG94135.1"/>
    </source>
</evidence>
<reference evidence="3" key="1">
    <citation type="submission" date="2006-01" db="EMBL/GenBank/DDBJ databases">
        <title>Genome of the cyst-dividing bacterium Ramlibacter tataouinensis.</title>
        <authorList>
            <person name="Barakat M."/>
            <person name="Ortet P."/>
            <person name="De Luca G."/>
            <person name="Jourlin-Castelli C."/>
            <person name="Ansaldi M."/>
            <person name="Py B."/>
            <person name="Fichant G."/>
            <person name="Coutinho P."/>
            <person name="Voulhoux R."/>
            <person name="Bastien O."/>
            <person name="Roy S."/>
            <person name="Marechal E."/>
            <person name="Henrissat B."/>
            <person name="Quentin Y."/>
            <person name="Noirot P."/>
            <person name="Filloux A."/>
            <person name="Mejean V."/>
            <person name="DuBow M."/>
            <person name="Barras F."/>
            <person name="Heulin T."/>
        </authorList>
    </citation>
    <scope>NUCLEOTIDE SEQUENCE [LARGE SCALE GENOMIC DNA]</scope>
    <source>
        <strain evidence="3">ATCC BAA-407 / DSM 14655 / LMG 21543 / TTB310</strain>
    </source>
</reference>
<dbReference type="KEGG" id="rta:Rta_30260"/>
<name>F5XW32_RAMTT</name>
<dbReference type="Pfam" id="PF13817">
    <property type="entry name" value="DDE_Tnp_IS66_C"/>
    <property type="match status" value="1"/>
</dbReference>
<reference evidence="2 3" key="2">
    <citation type="journal article" date="2011" name="PLoS ONE">
        <title>The Cyst-Dividing Bacterium Ramlibacter tataouinensis TTB310 Genome Reveals a Well-Stocked Toolbox for Adaptation to a Desert Environment.</title>
        <authorList>
            <person name="De Luca G."/>
            <person name="Barakat M."/>
            <person name="Ortet P."/>
            <person name="Fochesato S."/>
            <person name="Jourlin-Castelli C."/>
            <person name="Ansaldi M."/>
            <person name="Py B."/>
            <person name="Fichant G."/>
            <person name="Coutinho P.M."/>
            <person name="Voulhoux R."/>
            <person name="Bastien O."/>
            <person name="Marechal E."/>
            <person name="Henrissat B."/>
            <person name="Quentin Y."/>
            <person name="Noirot P."/>
            <person name="Filloux A."/>
            <person name="Mejean V."/>
            <person name="Dubow M.S."/>
            <person name="Barras F."/>
            <person name="Barbe V."/>
            <person name="Weissenbach J."/>
            <person name="Mihalcescu I."/>
            <person name="Vermeglio A."/>
            <person name="Achouak W."/>
            <person name="Heulin T."/>
        </authorList>
    </citation>
    <scope>NUCLEOTIDE SEQUENCE [LARGE SCALE GENOMIC DNA]</scope>
    <source>
        <strain evidence="3">ATCC BAA-407 / DSM 14655 / LMG 21543 / TTB310</strain>
    </source>
</reference>
<sequence length="52" mass="5769">MVAQPALSAAQAGLVLLLQRHAYLKDVMQRLPTQPASRIGELLPHRWQPLLA</sequence>
<evidence type="ECO:0000313" key="3">
    <source>
        <dbReference type="Proteomes" id="UP000008385"/>
    </source>
</evidence>
<dbReference type="Proteomes" id="UP000008385">
    <property type="component" value="Chromosome"/>
</dbReference>
<dbReference type="eggNOG" id="COG2433">
    <property type="taxonomic scope" value="Bacteria"/>
</dbReference>
<keyword evidence="3" id="KW-1185">Reference proteome</keyword>
<accession>F5XW32</accession>
<dbReference type="InterPro" id="IPR039552">
    <property type="entry name" value="IS66_C"/>
</dbReference>
<organism evidence="2 3">
    <name type="scientific">Ramlibacter tataouinensis (strain ATCC BAA-407 / DSM 14655 / LMG 21543 / TTB310)</name>
    <dbReference type="NCBI Taxonomy" id="365046"/>
    <lineage>
        <taxon>Bacteria</taxon>
        <taxon>Pseudomonadati</taxon>
        <taxon>Pseudomonadota</taxon>
        <taxon>Betaproteobacteria</taxon>
        <taxon>Burkholderiales</taxon>
        <taxon>Comamonadaceae</taxon>
        <taxon>Ramlibacter</taxon>
    </lineage>
</organism>
<protein>
    <recommendedName>
        <fullName evidence="1">Transposase IS66 C-terminal domain-containing protein</fullName>
    </recommendedName>
</protein>
<evidence type="ECO:0000259" key="1">
    <source>
        <dbReference type="Pfam" id="PF13817"/>
    </source>
</evidence>
<proteinExistence type="predicted"/>
<feature type="domain" description="Transposase IS66 C-terminal" evidence="1">
    <location>
        <begin position="21"/>
        <end position="45"/>
    </location>
</feature>